<feature type="region of interest" description="Disordered" evidence="2">
    <location>
        <begin position="133"/>
        <end position="152"/>
    </location>
</feature>
<dbReference type="AlphaFoldDB" id="A0A8C2PCL7"/>
<organism evidence="3">
    <name type="scientific">Capra hircus</name>
    <name type="common">Goat</name>
    <dbReference type="NCBI Taxonomy" id="9925"/>
    <lineage>
        <taxon>Eukaryota</taxon>
        <taxon>Metazoa</taxon>
        <taxon>Chordata</taxon>
        <taxon>Craniata</taxon>
        <taxon>Vertebrata</taxon>
        <taxon>Euteleostomi</taxon>
        <taxon>Mammalia</taxon>
        <taxon>Eutheria</taxon>
        <taxon>Laurasiatheria</taxon>
        <taxon>Artiodactyla</taxon>
        <taxon>Ruminantia</taxon>
        <taxon>Pecora</taxon>
        <taxon>Bovidae</taxon>
        <taxon>Caprinae</taxon>
        <taxon>Capra</taxon>
    </lineage>
</organism>
<dbReference type="PANTHER" id="PTHR22106">
    <property type="entry name" value="COILED-COIL DOMAIN-CONTAINING PROTEIN 78"/>
    <property type="match status" value="1"/>
</dbReference>
<feature type="region of interest" description="Disordered" evidence="2">
    <location>
        <begin position="165"/>
        <end position="196"/>
    </location>
</feature>
<feature type="coiled-coil region" evidence="1">
    <location>
        <begin position="229"/>
        <end position="256"/>
    </location>
</feature>
<feature type="compositionally biased region" description="Polar residues" evidence="2">
    <location>
        <begin position="391"/>
        <end position="413"/>
    </location>
</feature>
<dbReference type="GO" id="GO:0005737">
    <property type="term" value="C:cytoplasm"/>
    <property type="evidence" value="ECO:0007669"/>
    <property type="project" value="TreeGrafter"/>
</dbReference>
<reference evidence="3" key="1">
    <citation type="submission" date="2019-03" db="EMBL/GenBank/DDBJ databases">
        <title>Genome sequencing and reference-guided assembly of Black Bengal Goat (Capra hircus).</title>
        <authorList>
            <person name="Siddiki A.Z."/>
            <person name="Baten A."/>
            <person name="Billah M."/>
            <person name="Alam M.A.U."/>
            <person name="Shawrob K.S.M."/>
            <person name="Saha S."/>
            <person name="Chowdhury M."/>
            <person name="Rahman A.H."/>
            <person name="Stear M."/>
            <person name="Miah G."/>
            <person name="Das G.B."/>
            <person name="Hossain M.M."/>
            <person name="Kumkum M."/>
            <person name="Islam M.S."/>
            <person name="Mollah A.M."/>
            <person name="Ahsan A."/>
            <person name="Tusar F."/>
            <person name="Khan M.K.I."/>
        </authorList>
    </citation>
    <scope>NUCLEOTIDE SEQUENCE [LARGE SCALE GENOMIC DNA]</scope>
</reference>
<protein>
    <submittedName>
        <fullName evidence="3">Coiled-coil domain containing 78</fullName>
    </submittedName>
</protein>
<dbReference type="Ensembl" id="ENSCHIT00010024670.1">
    <property type="protein sequence ID" value="ENSCHIP00010017586.1"/>
    <property type="gene ID" value="ENSCHIG00010012862.1"/>
</dbReference>
<dbReference type="InterPro" id="IPR039873">
    <property type="entry name" value="CCDC78"/>
</dbReference>
<evidence type="ECO:0000256" key="2">
    <source>
        <dbReference type="SAM" id="MobiDB-lite"/>
    </source>
</evidence>
<feature type="region of interest" description="Disordered" evidence="2">
    <location>
        <begin position="383"/>
        <end position="413"/>
    </location>
</feature>
<gene>
    <name evidence="3" type="primary">CCDC78</name>
</gene>
<feature type="region of interest" description="Disordered" evidence="2">
    <location>
        <begin position="1"/>
        <end position="22"/>
    </location>
</feature>
<keyword evidence="1" id="KW-0175">Coiled coil</keyword>
<name>A0A8C2PCL7_CAPHI</name>
<dbReference type="PANTHER" id="PTHR22106:SF5">
    <property type="entry name" value="COILED-COIL DOMAIN-CONTAINING PROTEIN 78"/>
    <property type="match status" value="1"/>
</dbReference>
<proteinExistence type="predicted"/>
<accession>A0A8C2PCL7</accession>
<reference evidence="3" key="2">
    <citation type="submission" date="2025-08" db="UniProtKB">
        <authorList>
            <consortium name="Ensembl"/>
        </authorList>
    </citation>
    <scope>IDENTIFICATION</scope>
</reference>
<sequence length="445" mass="47863">MLELELQGAQAAPAEADPGHHPALAQELGHKARGQGHSFRHRLQVTGSARREVGAGAAWVVTKQVQGGTVRPKQLFCAGTVHRLPDPREQAAGAGGRHRCAATQPEGLSGFLPAWGGGGVGQGTRAVGFHPASRPVPHSCRQRQSGCRSSTGLGRRPWRHVCEWLPPSSGTGGPSEQGGCSQGEGGGSPFLGPAEPHTVHRAALGRQLQGAWEEARTAGQQLAAQAVVLSACRGQLHQAEAENAQLQLQLKKLNEAYAIRLKHCARIVAGYADGAGPKPTVAALRTFLETTLEDIRAAHHSREQQLARAARSYRKCLADLSRRHEELLTAHSVQQMLVDPVRAPRTRRAAFGAAPSDVALLPQHTVTESSHQMEDQAKLEKQLQKLKAQEGSSEVSQGGTLEPQQSWSGSGHSCWSAPRWQRSSFLSYRSMWTSTWEGTSRRSYG</sequence>
<evidence type="ECO:0000256" key="1">
    <source>
        <dbReference type="SAM" id="Coils"/>
    </source>
</evidence>
<feature type="compositionally biased region" description="Gly residues" evidence="2">
    <location>
        <begin position="170"/>
        <end position="189"/>
    </location>
</feature>
<evidence type="ECO:0000313" key="3">
    <source>
        <dbReference type="Ensembl" id="ENSCHIP00010017586.1"/>
    </source>
</evidence>